<dbReference type="InterPro" id="IPR045338">
    <property type="entry name" value="DUF6535"/>
</dbReference>
<reference evidence="3 4" key="1">
    <citation type="journal article" date="2012" name="BMC Genomics">
        <title>Comparative genomics of the white-rot fungi, Phanerochaete carnosa and P. chrysosporium, to elucidate the genetic basis of the distinct wood types they colonize.</title>
        <authorList>
            <person name="Suzuki H."/>
            <person name="MacDonald J."/>
            <person name="Syed K."/>
            <person name="Salamov A."/>
            <person name="Hori C."/>
            <person name="Aerts A."/>
            <person name="Henrissat B."/>
            <person name="Wiebenga A."/>
            <person name="vanKuyk P.A."/>
            <person name="Barry K."/>
            <person name="Lindquist E."/>
            <person name="LaButti K."/>
            <person name="Lapidus A."/>
            <person name="Lucas S."/>
            <person name="Coutinho P."/>
            <person name="Gong Y."/>
            <person name="Samejima M."/>
            <person name="Mahadevan R."/>
            <person name="Abou-Zaid M."/>
            <person name="de Vries R.P."/>
            <person name="Igarashi K."/>
            <person name="Yadav J.S."/>
            <person name="Grigoriev I.V."/>
            <person name="Master E.R."/>
        </authorList>
    </citation>
    <scope>NUCLEOTIDE SEQUENCE [LARGE SCALE GENOMIC DNA]</scope>
    <source>
        <strain evidence="3 4">HHB-10118-sp</strain>
    </source>
</reference>
<dbReference type="HOGENOM" id="CLU_018688_2_0_1"/>
<gene>
    <name evidence="3" type="ORF">PHACADRAFT_56903</name>
</gene>
<protein>
    <recommendedName>
        <fullName evidence="2">DUF6535 domain-containing protein</fullName>
    </recommendedName>
</protein>
<keyword evidence="1" id="KW-0812">Transmembrane</keyword>
<feature type="transmembrane region" description="Helical" evidence="1">
    <location>
        <begin position="87"/>
        <end position="110"/>
    </location>
</feature>
<evidence type="ECO:0000313" key="4">
    <source>
        <dbReference type="Proteomes" id="UP000008370"/>
    </source>
</evidence>
<keyword evidence="1" id="KW-0472">Membrane</keyword>
<dbReference type="InParanoid" id="K5W4R6"/>
<feature type="non-terminal residue" evidence="3">
    <location>
        <position position="115"/>
    </location>
</feature>
<proteinExistence type="predicted"/>
<feature type="non-terminal residue" evidence="3">
    <location>
        <position position="1"/>
    </location>
</feature>
<dbReference type="KEGG" id="pco:PHACADRAFT_56903"/>
<accession>K5W4R6</accession>
<name>K5W4R6_PHACS</name>
<dbReference type="OrthoDB" id="3185525at2759"/>
<sequence>YDQEKINKWKSELDNLLVFAGLFLGTVTSFTLESYQWLSPDLEDITNQLLLQISAQLASFAISPGFTNSTAPVVALRKPFVQDPTDVLINMLWILSLTFSLIAVFFAIAAQQWLR</sequence>
<dbReference type="AlphaFoldDB" id="K5W4R6"/>
<keyword evidence="4" id="KW-1185">Reference proteome</keyword>
<feature type="transmembrane region" description="Helical" evidence="1">
    <location>
        <begin position="16"/>
        <end position="37"/>
    </location>
</feature>
<keyword evidence="1" id="KW-1133">Transmembrane helix</keyword>
<dbReference type="STRING" id="650164.K5W4R6"/>
<dbReference type="EMBL" id="JH930473">
    <property type="protein sequence ID" value="EKM53934.1"/>
    <property type="molecule type" value="Genomic_DNA"/>
</dbReference>
<dbReference type="Proteomes" id="UP000008370">
    <property type="component" value="Unassembled WGS sequence"/>
</dbReference>
<evidence type="ECO:0000313" key="3">
    <source>
        <dbReference type="EMBL" id="EKM53934.1"/>
    </source>
</evidence>
<dbReference type="RefSeq" id="XP_007396642.1">
    <property type="nucleotide sequence ID" value="XM_007396580.1"/>
</dbReference>
<feature type="domain" description="DUF6535" evidence="2">
    <location>
        <begin position="1"/>
        <end position="115"/>
    </location>
</feature>
<dbReference type="Pfam" id="PF20153">
    <property type="entry name" value="DUF6535"/>
    <property type="match status" value="1"/>
</dbReference>
<evidence type="ECO:0000256" key="1">
    <source>
        <dbReference type="SAM" id="Phobius"/>
    </source>
</evidence>
<evidence type="ECO:0000259" key="2">
    <source>
        <dbReference type="Pfam" id="PF20153"/>
    </source>
</evidence>
<dbReference type="GeneID" id="18920069"/>
<organism evidence="3 4">
    <name type="scientific">Phanerochaete carnosa (strain HHB-10118-sp)</name>
    <name type="common">White-rot fungus</name>
    <name type="synonym">Peniophora carnosa</name>
    <dbReference type="NCBI Taxonomy" id="650164"/>
    <lineage>
        <taxon>Eukaryota</taxon>
        <taxon>Fungi</taxon>
        <taxon>Dikarya</taxon>
        <taxon>Basidiomycota</taxon>
        <taxon>Agaricomycotina</taxon>
        <taxon>Agaricomycetes</taxon>
        <taxon>Polyporales</taxon>
        <taxon>Phanerochaetaceae</taxon>
        <taxon>Phanerochaete</taxon>
    </lineage>
</organism>